<sequence length="262" mass="30782">MYIKYKEITKKQSVRALHIAFQADGHILQSIASLVLEGGQLVLYFLLDPLKLSPSDRSFKCKGFPFHKCIRRERHDRRGKETRREELDMEILSCFDLHGRVVVRLVTLEFGDYALVWWIQMLEGMSGDLKRMMRKRFVLSSYTRDLHNKLQRLYQGSRSVEEYHKKMEMDLMRAQIRESEKATMARILYGLNREIQVVVELQYYDALGELVHQVIKVDMQIRRRIVSRKAYVGTSSWNGKEGEKENSRREKSSKKGSDSSLG</sequence>
<dbReference type="EMBL" id="QJKJ01001965">
    <property type="protein sequence ID" value="RDY04986.1"/>
    <property type="molecule type" value="Genomic_DNA"/>
</dbReference>
<protein>
    <recommendedName>
        <fullName evidence="2">Retrotransposon gag domain-containing protein</fullName>
    </recommendedName>
</protein>
<evidence type="ECO:0000259" key="2">
    <source>
        <dbReference type="Pfam" id="PF03732"/>
    </source>
</evidence>
<dbReference type="PANTHER" id="PTHR35046">
    <property type="entry name" value="ZINC KNUCKLE (CCHC-TYPE) FAMILY PROTEIN"/>
    <property type="match status" value="1"/>
</dbReference>
<evidence type="ECO:0000256" key="1">
    <source>
        <dbReference type="SAM" id="MobiDB-lite"/>
    </source>
</evidence>
<organism evidence="3 4">
    <name type="scientific">Mucuna pruriens</name>
    <name type="common">Velvet bean</name>
    <name type="synonym">Dolichos pruriens</name>
    <dbReference type="NCBI Taxonomy" id="157652"/>
    <lineage>
        <taxon>Eukaryota</taxon>
        <taxon>Viridiplantae</taxon>
        <taxon>Streptophyta</taxon>
        <taxon>Embryophyta</taxon>
        <taxon>Tracheophyta</taxon>
        <taxon>Spermatophyta</taxon>
        <taxon>Magnoliopsida</taxon>
        <taxon>eudicotyledons</taxon>
        <taxon>Gunneridae</taxon>
        <taxon>Pentapetalae</taxon>
        <taxon>rosids</taxon>
        <taxon>fabids</taxon>
        <taxon>Fabales</taxon>
        <taxon>Fabaceae</taxon>
        <taxon>Papilionoideae</taxon>
        <taxon>50 kb inversion clade</taxon>
        <taxon>NPAAA clade</taxon>
        <taxon>indigoferoid/millettioid clade</taxon>
        <taxon>Phaseoleae</taxon>
        <taxon>Mucuna</taxon>
    </lineage>
</organism>
<dbReference type="PANTHER" id="PTHR35046:SF9">
    <property type="entry name" value="RNA-DIRECTED DNA POLYMERASE"/>
    <property type="match status" value="1"/>
</dbReference>
<name>A0A371HQA8_MUCPR</name>
<comment type="caution">
    <text evidence="3">The sequence shown here is derived from an EMBL/GenBank/DDBJ whole genome shotgun (WGS) entry which is preliminary data.</text>
</comment>
<dbReference type="InterPro" id="IPR005162">
    <property type="entry name" value="Retrotrans_gag_dom"/>
</dbReference>
<dbReference type="OrthoDB" id="1731207at2759"/>
<evidence type="ECO:0000313" key="3">
    <source>
        <dbReference type="EMBL" id="RDY04986.1"/>
    </source>
</evidence>
<evidence type="ECO:0000313" key="4">
    <source>
        <dbReference type="Proteomes" id="UP000257109"/>
    </source>
</evidence>
<reference evidence="3" key="1">
    <citation type="submission" date="2018-05" db="EMBL/GenBank/DDBJ databases">
        <title>Draft genome of Mucuna pruriens seed.</title>
        <authorList>
            <person name="Nnadi N.E."/>
            <person name="Vos R."/>
            <person name="Hasami M.H."/>
            <person name="Devisetty U.K."/>
            <person name="Aguiy J.C."/>
        </authorList>
    </citation>
    <scope>NUCLEOTIDE SEQUENCE [LARGE SCALE GENOMIC DNA]</scope>
    <source>
        <strain evidence="3">JCA_2017</strain>
    </source>
</reference>
<proteinExistence type="predicted"/>
<accession>A0A371HQA8</accession>
<keyword evidence="4" id="KW-1185">Reference proteome</keyword>
<dbReference type="Proteomes" id="UP000257109">
    <property type="component" value="Unassembled WGS sequence"/>
</dbReference>
<feature type="non-terminal residue" evidence="3">
    <location>
        <position position="1"/>
    </location>
</feature>
<feature type="domain" description="Retrotransposon gag" evidence="2">
    <location>
        <begin position="105"/>
        <end position="193"/>
    </location>
</feature>
<gene>
    <name evidence="3" type="ORF">CR513_11216</name>
</gene>
<feature type="compositionally biased region" description="Basic and acidic residues" evidence="1">
    <location>
        <begin position="240"/>
        <end position="262"/>
    </location>
</feature>
<feature type="region of interest" description="Disordered" evidence="1">
    <location>
        <begin position="235"/>
        <end position="262"/>
    </location>
</feature>
<dbReference type="AlphaFoldDB" id="A0A371HQA8"/>
<dbReference type="Pfam" id="PF03732">
    <property type="entry name" value="Retrotrans_gag"/>
    <property type="match status" value="1"/>
</dbReference>